<comment type="caution">
    <text evidence="2">The sequence shown here is derived from an EMBL/GenBank/DDBJ whole genome shotgun (WGS) entry which is preliminary data.</text>
</comment>
<organism evidence="2 3">
    <name type="scientific">Streptomyces rhizosphaericus</name>
    <dbReference type="NCBI Taxonomy" id="114699"/>
    <lineage>
        <taxon>Bacteria</taxon>
        <taxon>Bacillati</taxon>
        <taxon>Actinomycetota</taxon>
        <taxon>Actinomycetes</taxon>
        <taxon>Kitasatosporales</taxon>
        <taxon>Streptomycetaceae</taxon>
        <taxon>Streptomyces</taxon>
        <taxon>Streptomyces violaceusniger group</taxon>
    </lineage>
</organism>
<dbReference type="Proteomes" id="UP001500033">
    <property type="component" value="Unassembled WGS sequence"/>
</dbReference>
<evidence type="ECO:0000313" key="3">
    <source>
        <dbReference type="Proteomes" id="UP001500033"/>
    </source>
</evidence>
<gene>
    <name evidence="2" type="ORF">GCM10009576_093270</name>
</gene>
<keyword evidence="3" id="KW-1185">Reference proteome</keyword>
<protein>
    <submittedName>
        <fullName evidence="2">Uncharacterized protein</fullName>
    </submittedName>
</protein>
<name>A0ABN1SQ02_9ACTN</name>
<reference evidence="2 3" key="1">
    <citation type="journal article" date="2019" name="Int. J. Syst. Evol. Microbiol.">
        <title>The Global Catalogue of Microorganisms (GCM) 10K type strain sequencing project: providing services to taxonomists for standard genome sequencing and annotation.</title>
        <authorList>
            <consortium name="The Broad Institute Genomics Platform"/>
            <consortium name="The Broad Institute Genome Sequencing Center for Infectious Disease"/>
            <person name="Wu L."/>
            <person name="Ma J."/>
        </authorList>
    </citation>
    <scope>NUCLEOTIDE SEQUENCE [LARGE SCALE GENOMIC DNA]</scope>
    <source>
        <strain evidence="2 3">JCM 11445</strain>
    </source>
</reference>
<sequence>MPLAGGVWRVAPLQGEMTQSFLSRVAAGYGIGLRDLLAAIAEVGGLSNVTGQTRVDSEVYLNRAGSGSGVPAVPSPGGSFATGTACLGTGGASKAVHRRPSSAVSSHRGEGCALGGGMS</sequence>
<feature type="region of interest" description="Disordered" evidence="1">
    <location>
        <begin position="91"/>
        <end position="119"/>
    </location>
</feature>
<evidence type="ECO:0000256" key="1">
    <source>
        <dbReference type="SAM" id="MobiDB-lite"/>
    </source>
</evidence>
<evidence type="ECO:0000313" key="2">
    <source>
        <dbReference type="EMBL" id="GAA1001718.1"/>
    </source>
</evidence>
<proteinExistence type="predicted"/>
<accession>A0ABN1SQ02</accession>
<dbReference type="EMBL" id="BAAAIE010000130">
    <property type="protein sequence ID" value="GAA1001718.1"/>
    <property type="molecule type" value="Genomic_DNA"/>
</dbReference>